<reference evidence="2" key="1">
    <citation type="submission" date="2021-01" db="EMBL/GenBank/DDBJ databases">
        <authorList>
            <consortium name="Genoscope - CEA"/>
            <person name="William W."/>
        </authorList>
    </citation>
    <scope>NUCLEOTIDE SEQUENCE</scope>
</reference>
<gene>
    <name evidence="2" type="ORF">POCTA_138.1.T0910037</name>
</gene>
<feature type="compositionally biased region" description="Polar residues" evidence="1">
    <location>
        <begin position="34"/>
        <end position="60"/>
    </location>
</feature>
<accession>A0A8S1WC24</accession>
<evidence type="ECO:0000313" key="2">
    <source>
        <dbReference type="EMBL" id="CAD8187734.1"/>
    </source>
</evidence>
<evidence type="ECO:0000256" key="1">
    <source>
        <dbReference type="SAM" id="MobiDB-lite"/>
    </source>
</evidence>
<dbReference type="AlphaFoldDB" id="A0A8S1WC24"/>
<feature type="region of interest" description="Disordered" evidence="1">
    <location>
        <begin position="24"/>
        <end position="126"/>
    </location>
</feature>
<keyword evidence="3" id="KW-1185">Reference proteome</keyword>
<dbReference type="OMA" id="NKFYQGC"/>
<sequence length="235" mass="27736">MLHYKEESCQSRVDFYNQASEEYQYDQEQEQEQNNRVFFQQSERFQTNSLNEKFQGQNDLGGSYKMLEPESDQGQDQENSPQSQKSTYHIGNQTYNKKNRSKKPQEEFKQEPIVGRSEKKEQIKQSETKNLPKLYANIILNHLESLSLKNPKQSPQIKKKISKFAKKSPSLKTLREMLQDPMINKISIEYLTSFEFFDQLLGSERLQDVGPPIKYLNKFYQGCFNSDSLNQWKES</sequence>
<evidence type="ECO:0000313" key="3">
    <source>
        <dbReference type="Proteomes" id="UP000683925"/>
    </source>
</evidence>
<dbReference type="Proteomes" id="UP000683925">
    <property type="component" value="Unassembled WGS sequence"/>
</dbReference>
<organism evidence="2 3">
    <name type="scientific">Paramecium octaurelia</name>
    <dbReference type="NCBI Taxonomy" id="43137"/>
    <lineage>
        <taxon>Eukaryota</taxon>
        <taxon>Sar</taxon>
        <taxon>Alveolata</taxon>
        <taxon>Ciliophora</taxon>
        <taxon>Intramacronucleata</taxon>
        <taxon>Oligohymenophorea</taxon>
        <taxon>Peniculida</taxon>
        <taxon>Parameciidae</taxon>
        <taxon>Paramecium</taxon>
    </lineage>
</organism>
<comment type="caution">
    <text evidence="2">The sequence shown here is derived from an EMBL/GenBank/DDBJ whole genome shotgun (WGS) entry which is preliminary data.</text>
</comment>
<dbReference type="OrthoDB" id="10412283at2759"/>
<name>A0A8S1WC24_PAROT</name>
<feature type="compositionally biased region" description="Polar residues" evidence="1">
    <location>
        <begin position="76"/>
        <end position="96"/>
    </location>
</feature>
<dbReference type="EMBL" id="CAJJDP010000090">
    <property type="protein sequence ID" value="CAD8187734.1"/>
    <property type="molecule type" value="Genomic_DNA"/>
</dbReference>
<protein>
    <submittedName>
        <fullName evidence="2">Uncharacterized protein</fullName>
    </submittedName>
</protein>
<feature type="compositionally biased region" description="Basic and acidic residues" evidence="1">
    <location>
        <begin position="103"/>
        <end position="126"/>
    </location>
</feature>
<proteinExistence type="predicted"/>